<keyword evidence="3" id="KW-1185">Reference proteome</keyword>
<reference evidence="2 3" key="2">
    <citation type="journal article" date="2021" name="Genomics">
        <title>High-quality reference genome for Clonorchis sinensis.</title>
        <authorList>
            <person name="Young N.D."/>
            <person name="Stroehlein A.J."/>
            <person name="Kinkar L."/>
            <person name="Wang T."/>
            <person name="Sohn W.M."/>
            <person name="Chang B.C.H."/>
            <person name="Kaur P."/>
            <person name="Weisz D."/>
            <person name="Dudchenko O."/>
            <person name="Aiden E.L."/>
            <person name="Korhonen P.K."/>
            <person name="Gasser R.B."/>
        </authorList>
    </citation>
    <scope>NUCLEOTIDE SEQUENCE [LARGE SCALE GENOMIC DNA]</scope>
    <source>
        <strain evidence="2">Cs-k2</strain>
    </source>
</reference>
<sequence length="272" mass="30220">MKTSATMASETQARQPYSNSPRLCLGHGNISSSLSRNYSPPSYAGVGISDVRSYSTTDSSLPSHRLLCPVPMCKSILGSETLPTDSCRQSTDFGLNHCKTDETLRNTSSVWSPHVHKQMRRSSYKNAGDTDARHWPSSFTAEWTTHSPNIRSASQTSCGHPNAPSRHPVGRRSCHVLRTTRHQRRGKNLSPEQVAVCARLYFPPNVVTQPSFSSLLVTQPFSDSSSLISINLRTTCVSKQPEEPGKLSEVCCRRHTQAFFTLGCKPNKHRWF</sequence>
<feature type="compositionally biased region" description="Polar residues" evidence="1">
    <location>
        <begin position="1"/>
        <end position="21"/>
    </location>
</feature>
<dbReference type="EMBL" id="NIRI02000056">
    <property type="protein sequence ID" value="KAG5443526.1"/>
    <property type="molecule type" value="Genomic_DNA"/>
</dbReference>
<evidence type="ECO:0000313" key="3">
    <source>
        <dbReference type="Proteomes" id="UP000286415"/>
    </source>
</evidence>
<protein>
    <submittedName>
        <fullName evidence="2">Uncharacterized protein</fullName>
    </submittedName>
</protein>
<accession>A0A8T1M3Y0</accession>
<proteinExistence type="predicted"/>
<dbReference type="OrthoDB" id="10314473at2759"/>
<feature type="compositionally biased region" description="Polar residues" evidence="1">
    <location>
        <begin position="150"/>
        <end position="159"/>
    </location>
</feature>
<dbReference type="Proteomes" id="UP000286415">
    <property type="component" value="Unassembled WGS sequence"/>
</dbReference>
<evidence type="ECO:0000313" key="2">
    <source>
        <dbReference type="EMBL" id="KAG5443526.1"/>
    </source>
</evidence>
<comment type="caution">
    <text evidence="2">The sequence shown here is derived from an EMBL/GenBank/DDBJ whole genome shotgun (WGS) entry which is preliminary data.</text>
</comment>
<feature type="region of interest" description="Disordered" evidence="1">
    <location>
        <begin position="150"/>
        <end position="173"/>
    </location>
</feature>
<dbReference type="AlphaFoldDB" id="A0A8T1M3Y0"/>
<evidence type="ECO:0000256" key="1">
    <source>
        <dbReference type="SAM" id="MobiDB-lite"/>
    </source>
</evidence>
<name>A0A8T1M3Y0_CLOSI</name>
<feature type="region of interest" description="Disordered" evidence="1">
    <location>
        <begin position="1"/>
        <end position="22"/>
    </location>
</feature>
<organism evidence="2 3">
    <name type="scientific">Clonorchis sinensis</name>
    <name type="common">Chinese liver fluke</name>
    <dbReference type="NCBI Taxonomy" id="79923"/>
    <lineage>
        <taxon>Eukaryota</taxon>
        <taxon>Metazoa</taxon>
        <taxon>Spiralia</taxon>
        <taxon>Lophotrochozoa</taxon>
        <taxon>Platyhelminthes</taxon>
        <taxon>Trematoda</taxon>
        <taxon>Digenea</taxon>
        <taxon>Opisthorchiida</taxon>
        <taxon>Opisthorchiata</taxon>
        <taxon>Opisthorchiidae</taxon>
        <taxon>Clonorchis</taxon>
    </lineage>
</organism>
<gene>
    <name evidence="2" type="ORF">CSKR_202816</name>
</gene>
<reference evidence="2 3" key="1">
    <citation type="journal article" date="2018" name="Biotechnol. Adv.">
        <title>Improved genomic resources and new bioinformatic workflow for the carcinogenic parasite Clonorchis sinensis: Biotechnological implications.</title>
        <authorList>
            <person name="Wang D."/>
            <person name="Korhonen P.K."/>
            <person name="Gasser R.B."/>
            <person name="Young N.D."/>
        </authorList>
    </citation>
    <scope>NUCLEOTIDE SEQUENCE [LARGE SCALE GENOMIC DNA]</scope>
    <source>
        <strain evidence="2">Cs-k2</strain>
    </source>
</reference>